<dbReference type="KEGG" id="uvi:66066628"/>
<dbReference type="Proteomes" id="UP000054053">
    <property type="component" value="Unassembled WGS sequence"/>
</dbReference>
<reference evidence="8" key="2">
    <citation type="journal article" date="2016" name="Genome Announc.">
        <title>Genome sequence of Ustilaginoidea virens IPU010, a rice pathogenic fungus causing false smut.</title>
        <authorList>
            <person name="Kumagai T."/>
            <person name="Ishii T."/>
            <person name="Terai G."/>
            <person name="Umemura M."/>
            <person name="Machida M."/>
            <person name="Asai K."/>
        </authorList>
    </citation>
    <scope>NUCLEOTIDE SEQUENCE [LARGE SCALE GENOMIC DNA]</scope>
    <source>
        <strain evidence="8">IPU010</strain>
    </source>
</reference>
<keyword evidence="2" id="KW-0274">FAD</keyword>
<evidence type="ECO:0000313" key="7">
    <source>
        <dbReference type="Proteomes" id="UP000027002"/>
    </source>
</evidence>
<dbReference type="Proteomes" id="UP000027002">
    <property type="component" value="Chromosome 4"/>
</dbReference>
<keyword evidence="1" id="KW-0285">Flavoprotein</keyword>
<evidence type="ECO:0000256" key="2">
    <source>
        <dbReference type="ARBA" id="ARBA00022827"/>
    </source>
</evidence>
<dbReference type="STRING" id="1159556.A0A063C7A2"/>
<dbReference type="GO" id="GO:0071949">
    <property type="term" value="F:FAD binding"/>
    <property type="evidence" value="ECO:0007669"/>
    <property type="project" value="InterPro"/>
</dbReference>
<dbReference type="OrthoDB" id="655030at2759"/>
<dbReference type="Pfam" id="PF01494">
    <property type="entry name" value="FAD_binding_3"/>
    <property type="match status" value="1"/>
</dbReference>
<evidence type="ECO:0000313" key="6">
    <source>
        <dbReference type="EMBL" id="QUC21608.1"/>
    </source>
</evidence>
<accession>A0A063C7A2</accession>
<dbReference type="AlphaFoldDB" id="A0A063C7A2"/>
<dbReference type="PANTHER" id="PTHR46865:SF7">
    <property type="entry name" value="MONOOXYGENASE, PUTATIVE (AFU_ORTHOLOGUE AFUA_8G07040)-RELATED"/>
    <property type="match status" value="1"/>
</dbReference>
<dbReference type="HOGENOM" id="CLU_009665_1_1_1"/>
<dbReference type="EMBL" id="BBTG02000006">
    <property type="protein sequence ID" value="GAO13577.1"/>
    <property type="molecule type" value="Genomic_DNA"/>
</dbReference>
<dbReference type="SUPFAM" id="SSF51905">
    <property type="entry name" value="FAD/NAD(P)-binding domain"/>
    <property type="match status" value="1"/>
</dbReference>
<feature type="domain" description="FAD-binding" evidence="4">
    <location>
        <begin position="9"/>
        <end position="330"/>
    </location>
</feature>
<reference evidence="5" key="1">
    <citation type="journal article" date="2016" name="Genome Announc.">
        <title>Genome Sequence of Ustilaginoidea virens IPU010, a Rice Pathogenic Fungus Causing False Smut.</title>
        <authorList>
            <person name="Kumagai T."/>
            <person name="Ishii T."/>
            <person name="Terai G."/>
            <person name="Umemura M."/>
            <person name="Machida M."/>
            <person name="Asai K."/>
        </authorList>
    </citation>
    <scope>NUCLEOTIDE SEQUENCE [LARGE SCALE GENOMIC DNA]</scope>
    <source>
        <strain evidence="5">IPU010</strain>
    </source>
</reference>
<dbReference type="GeneID" id="66066628"/>
<evidence type="ECO:0000313" key="5">
    <source>
        <dbReference type="EMBL" id="GAO13577.1"/>
    </source>
</evidence>
<dbReference type="Gene3D" id="3.30.9.10">
    <property type="entry name" value="D-Amino Acid Oxidase, subunit A, domain 2"/>
    <property type="match status" value="1"/>
</dbReference>
<dbReference type="InterPro" id="IPR036188">
    <property type="entry name" value="FAD/NAD-bd_sf"/>
</dbReference>
<sequence length="416" mass="46731">MGGKGKPLRVLVVGAGIAGQAIGFWLQRLGHSITIIERWNALRTGGQQIDIREQGIEAVKRMGILDQVRARVVDENGLDIVDDKGKSVFFFPRHEPGSKSQGFSSEFEIMREDLVRILHDRIKDKVTYRFGLSVHEFANVDDVVRVKLSDGSLEEYDMLVGADGQGSRIRRALHQDEGGDEQFLRPTGSFCAYYGIARRPGDENHATVHLGTERRFIMTRWHKPDLGQAYLITRSHGSRIKEALQRDVAAQKETFRDIFRSVAWPQTDRVLEAMSTSPDFYANEVLQVCNNRWFKERVVLVGDAGYCPSLMTGMGTSAALLGAYVLAGEIGKHGGENLGAAFAGYDATLRPYMTKVQRLPWTHRLYPESKAGLSIFYFLLGLAHKVGLYKLAQRRAAKESEDKWVLPLYKELRSGE</sequence>
<dbReference type="Gene3D" id="3.50.50.60">
    <property type="entry name" value="FAD/NAD(P)-binding domain"/>
    <property type="match status" value="1"/>
</dbReference>
<dbReference type="PRINTS" id="PR00420">
    <property type="entry name" value="RNGMNOXGNASE"/>
</dbReference>
<dbReference type="PANTHER" id="PTHR46865">
    <property type="entry name" value="OXIDOREDUCTASE-RELATED"/>
    <property type="match status" value="1"/>
</dbReference>
<evidence type="ECO:0000259" key="4">
    <source>
        <dbReference type="Pfam" id="PF01494"/>
    </source>
</evidence>
<dbReference type="GO" id="GO:0016491">
    <property type="term" value="F:oxidoreductase activity"/>
    <property type="evidence" value="ECO:0007669"/>
    <property type="project" value="UniProtKB-KW"/>
</dbReference>
<evidence type="ECO:0000313" key="8">
    <source>
        <dbReference type="Proteomes" id="UP000054053"/>
    </source>
</evidence>
<dbReference type="RefSeq" id="XP_042999281.1">
    <property type="nucleotide sequence ID" value="XM_043143348.1"/>
</dbReference>
<keyword evidence="7" id="KW-1185">Reference proteome</keyword>
<protein>
    <recommendedName>
        <fullName evidence="4">FAD-binding domain-containing protein</fullName>
    </recommendedName>
</protein>
<proteinExistence type="predicted"/>
<dbReference type="EMBL" id="CP072756">
    <property type="protein sequence ID" value="QUC21608.1"/>
    <property type="molecule type" value="Genomic_DNA"/>
</dbReference>
<organism evidence="5 8">
    <name type="scientific">Ustilaginoidea virens</name>
    <name type="common">Rice false smut fungus</name>
    <name type="synonym">Villosiclava virens</name>
    <dbReference type="NCBI Taxonomy" id="1159556"/>
    <lineage>
        <taxon>Eukaryota</taxon>
        <taxon>Fungi</taxon>
        <taxon>Dikarya</taxon>
        <taxon>Ascomycota</taxon>
        <taxon>Pezizomycotina</taxon>
        <taxon>Sordariomycetes</taxon>
        <taxon>Hypocreomycetidae</taxon>
        <taxon>Hypocreales</taxon>
        <taxon>Clavicipitaceae</taxon>
        <taxon>Ustilaginoidea</taxon>
    </lineage>
</organism>
<evidence type="ECO:0000256" key="3">
    <source>
        <dbReference type="ARBA" id="ARBA00023002"/>
    </source>
</evidence>
<keyword evidence="3" id="KW-0560">Oxidoreductase</keyword>
<gene>
    <name evidence="6" type="ORF">UV8b_05851</name>
    <name evidence="5" type="ORF">UVI_02015500</name>
</gene>
<name>A0A063C7A2_USTVR</name>
<evidence type="ECO:0000256" key="1">
    <source>
        <dbReference type="ARBA" id="ARBA00022630"/>
    </source>
</evidence>
<dbReference type="InterPro" id="IPR002938">
    <property type="entry name" value="FAD-bd"/>
</dbReference>
<dbReference type="InterPro" id="IPR051704">
    <property type="entry name" value="FAD_aromatic-hydroxylase"/>
</dbReference>
<reference evidence="6" key="3">
    <citation type="submission" date="2020-03" db="EMBL/GenBank/DDBJ databases">
        <title>A mixture of massive structural variations and highly conserved coding sequences in Ustilaginoidea virens genome.</title>
        <authorList>
            <person name="Zhang K."/>
            <person name="Zhao Z."/>
            <person name="Zhang Z."/>
            <person name="Li Y."/>
            <person name="Hsiang T."/>
            <person name="Sun W."/>
        </authorList>
    </citation>
    <scope>NUCLEOTIDE SEQUENCE</scope>
    <source>
        <strain evidence="6">UV-8b</strain>
    </source>
</reference>